<evidence type="ECO:0000256" key="1">
    <source>
        <dbReference type="SAM" id="MobiDB-lite"/>
    </source>
</evidence>
<dbReference type="AlphaFoldDB" id="A0A2A9M557"/>
<name>A0A2A9M557_BESBE</name>
<evidence type="ECO:0000313" key="3">
    <source>
        <dbReference type="Proteomes" id="UP000224006"/>
    </source>
</evidence>
<feature type="compositionally biased region" description="Basic and acidic residues" evidence="1">
    <location>
        <begin position="666"/>
        <end position="679"/>
    </location>
</feature>
<dbReference type="RefSeq" id="XP_029216343.1">
    <property type="nucleotide sequence ID" value="XM_029360367.1"/>
</dbReference>
<feature type="region of interest" description="Disordered" evidence="1">
    <location>
        <begin position="714"/>
        <end position="735"/>
    </location>
</feature>
<dbReference type="KEGG" id="bbes:BESB_016520"/>
<dbReference type="GeneID" id="40306713"/>
<dbReference type="VEuPathDB" id="ToxoDB:BESB_016520"/>
<sequence length="842" mass="97927">MQLRLKGDICRLQAIAYNAQKHFFAWLRLHYAGSARKAFLQTFGLRAFRNGVEEGYKLRAIAEAVYCRFLKIRTLRAFAQFRLLQEQAQAAEAVATRRYTRSLLRKGMKGWRKWHAYIGACSKLLMVASQLNASRHQDTLLTVLRAWREAAIRSETEYSRLVALALPRRVKAAFRKWLRWARLSSWLREKRRLHAQSQTAELFRRWRSLSQESTTAGKTIQRDISFSLNEKRKIRLAAAVRSWRALASGRASARRAYNACLTERKRKLFTHLREVAFLWGVQRDLAREKALRYAQNVLLYWHRLTRRRKRERFVLRCLVTSRDEKVLTAAWRDWKRAATFNRLATDFGDRRIAVRAFNSWKLLSAQRRRLQKSSAYFVARAAANWQRQRFEQWAALVRFRRSAKFQVFSLWRQAARIRRHHRAVAAHVAARKDRNTLGTLWRAWREQLAEAEQVRTFQLRQQGRKVLGALIAYFEYREAKRARDEDILSAWAKATTEKLLHVWSEAAHYRWRLRTAYNQVVSHRRHSVLLSFFTVWLHETEFALSCGGTMTSGGGCAPASPTGATQTSGFWTADRPALSEMTESGVAVEDAVQARLKKHLSNAPTTSIWNHRKESDAAQVAASPAASSGENSTDTSRPSWSPTLERASWGSSPIRVQTLRPFTGLKTHDLAGPERESRKGGQASSLQLTPFRKRQSGSLLQAFAAWRRLAEQSRDASELRRSGDERERTETRHRTKQRVPFIRRASDPHWLETDAARLAYKKAHCFRVVKVQQRGFRTWRAFMSTKHCIVTRLQDEFRAVRAMRKWKAAFARRKTLHALAHVQCHYLQDIEHPKPSRGYPSE</sequence>
<organism evidence="2 3">
    <name type="scientific">Besnoitia besnoiti</name>
    <name type="common">Apicomplexan protozoan</name>
    <dbReference type="NCBI Taxonomy" id="94643"/>
    <lineage>
        <taxon>Eukaryota</taxon>
        <taxon>Sar</taxon>
        <taxon>Alveolata</taxon>
        <taxon>Apicomplexa</taxon>
        <taxon>Conoidasida</taxon>
        <taxon>Coccidia</taxon>
        <taxon>Eucoccidiorida</taxon>
        <taxon>Eimeriorina</taxon>
        <taxon>Sarcocystidae</taxon>
        <taxon>Besnoitia</taxon>
    </lineage>
</organism>
<keyword evidence="3" id="KW-1185">Reference proteome</keyword>
<feature type="compositionally biased region" description="Polar residues" evidence="1">
    <location>
        <begin position="629"/>
        <end position="642"/>
    </location>
</feature>
<protein>
    <recommendedName>
        <fullName evidence="4">Sfi1 spindle body domain-containing protein</fullName>
    </recommendedName>
</protein>
<proteinExistence type="predicted"/>
<dbReference type="Proteomes" id="UP000224006">
    <property type="component" value="Chromosome X"/>
</dbReference>
<feature type="region of interest" description="Disordered" evidence="1">
    <location>
        <begin position="603"/>
        <end position="690"/>
    </location>
</feature>
<feature type="compositionally biased region" description="Low complexity" evidence="1">
    <location>
        <begin position="617"/>
        <end position="628"/>
    </location>
</feature>
<dbReference type="EMBL" id="NWUJ01000011">
    <property type="protein sequence ID" value="PFH32334.1"/>
    <property type="molecule type" value="Genomic_DNA"/>
</dbReference>
<accession>A0A2A9M557</accession>
<reference evidence="2 3" key="1">
    <citation type="submission" date="2017-09" db="EMBL/GenBank/DDBJ databases">
        <title>Genome sequencing of Besnoitia besnoiti strain Bb-Ger1.</title>
        <authorList>
            <person name="Schares G."/>
            <person name="Venepally P."/>
            <person name="Lorenzi H.A."/>
        </authorList>
    </citation>
    <scope>NUCLEOTIDE SEQUENCE [LARGE SCALE GENOMIC DNA]</scope>
    <source>
        <strain evidence="2 3">Bb-Ger1</strain>
    </source>
</reference>
<feature type="compositionally biased region" description="Basic and acidic residues" evidence="1">
    <location>
        <begin position="714"/>
        <end position="732"/>
    </location>
</feature>
<comment type="caution">
    <text evidence="2">The sequence shown here is derived from an EMBL/GenBank/DDBJ whole genome shotgun (WGS) entry which is preliminary data.</text>
</comment>
<evidence type="ECO:0008006" key="4">
    <source>
        <dbReference type="Google" id="ProtNLM"/>
    </source>
</evidence>
<evidence type="ECO:0000313" key="2">
    <source>
        <dbReference type="EMBL" id="PFH32334.1"/>
    </source>
</evidence>
<gene>
    <name evidence="2" type="ORF">BESB_016520</name>
</gene>